<sequence>MKKIDKYFFRDLLRLFLIFSASSVAIFVIVNFFERLGFFIANKARPVDIFKFYVFQIPFLFNLLAPFAFLIASFFLFQQSAYRNEILLIRISGINVRQIISKILLFTLLVSVLIFLNGELLAFPGLQKSTRVRKANIEKSEYYFYYPVVSDFSFMNNDTLFYFSRLNARERKGLGVIVMVLGETGPRVRIDADSCIIIGKTYELFNAKERFLGIDKDSIVFHEKKTLISGISPFEVIKKKTEIEEMSAKQLLKLVSYKKRMKLQFKEEMVELLYRFSFPLTVFVFAFFALPLAISIKPRGKTYSFGLALIISFLLWVFIQFFKVSGQAGKINEFLSTFFPLLLSMGIGVVPWFKMKL</sequence>
<dbReference type="GO" id="GO:0043190">
    <property type="term" value="C:ATP-binding cassette (ABC) transporter complex"/>
    <property type="evidence" value="ECO:0007669"/>
    <property type="project" value="TreeGrafter"/>
</dbReference>
<evidence type="ECO:0000256" key="3">
    <source>
        <dbReference type="ARBA" id="ARBA00022692"/>
    </source>
</evidence>
<feature type="transmembrane region" description="Helical" evidence="6">
    <location>
        <begin position="99"/>
        <end position="123"/>
    </location>
</feature>
<name>A0A7C2K4Z8_UNCW3</name>
<feature type="transmembrane region" description="Helical" evidence="6">
    <location>
        <begin position="334"/>
        <end position="353"/>
    </location>
</feature>
<dbReference type="Pfam" id="PF03739">
    <property type="entry name" value="LptF_LptG"/>
    <property type="match status" value="1"/>
</dbReference>
<accession>A0A7C2K4Z8</accession>
<evidence type="ECO:0000313" key="7">
    <source>
        <dbReference type="EMBL" id="HEN28780.1"/>
    </source>
</evidence>
<keyword evidence="3 6" id="KW-0812">Transmembrane</keyword>
<proteinExistence type="predicted"/>
<dbReference type="PANTHER" id="PTHR33529">
    <property type="entry name" value="SLR0882 PROTEIN-RELATED"/>
    <property type="match status" value="1"/>
</dbReference>
<comment type="caution">
    <text evidence="7">The sequence shown here is derived from an EMBL/GenBank/DDBJ whole genome shotgun (WGS) entry which is preliminary data.</text>
</comment>
<evidence type="ECO:0000256" key="1">
    <source>
        <dbReference type="ARBA" id="ARBA00004651"/>
    </source>
</evidence>
<evidence type="ECO:0000256" key="2">
    <source>
        <dbReference type="ARBA" id="ARBA00022475"/>
    </source>
</evidence>
<dbReference type="GO" id="GO:0015920">
    <property type="term" value="P:lipopolysaccharide transport"/>
    <property type="evidence" value="ECO:0007669"/>
    <property type="project" value="TreeGrafter"/>
</dbReference>
<keyword evidence="4 6" id="KW-1133">Transmembrane helix</keyword>
<feature type="transmembrane region" description="Helical" evidence="6">
    <location>
        <begin position="302"/>
        <end position="322"/>
    </location>
</feature>
<comment type="subcellular location">
    <subcellularLocation>
        <location evidence="1">Cell membrane</location>
        <topology evidence="1">Multi-pass membrane protein</topology>
    </subcellularLocation>
</comment>
<protein>
    <submittedName>
        <fullName evidence="7">YjgP/YjgQ family permease</fullName>
    </submittedName>
</protein>
<evidence type="ECO:0000313" key="8">
    <source>
        <dbReference type="EMBL" id="HGL16902.1"/>
    </source>
</evidence>
<feature type="transmembrane region" description="Helical" evidence="6">
    <location>
        <begin position="53"/>
        <end position="78"/>
    </location>
</feature>
<dbReference type="AlphaFoldDB" id="A0A7C2K4Z8"/>
<feature type="transmembrane region" description="Helical" evidence="6">
    <location>
        <begin position="272"/>
        <end position="296"/>
    </location>
</feature>
<gene>
    <name evidence="7" type="ORF">ENQ77_09105</name>
    <name evidence="8" type="ORF">ENU66_00955</name>
</gene>
<evidence type="ECO:0000256" key="5">
    <source>
        <dbReference type="ARBA" id="ARBA00023136"/>
    </source>
</evidence>
<dbReference type="EMBL" id="DTDJ01000011">
    <property type="protein sequence ID" value="HGL16902.1"/>
    <property type="molecule type" value="Genomic_DNA"/>
</dbReference>
<evidence type="ECO:0000256" key="6">
    <source>
        <dbReference type="SAM" id="Phobius"/>
    </source>
</evidence>
<keyword evidence="2" id="KW-1003">Cell membrane</keyword>
<feature type="transmembrane region" description="Helical" evidence="6">
    <location>
        <begin position="12"/>
        <end position="33"/>
    </location>
</feature>
<keyword evidence="5 6" id="KW-0472">Membrane</keyword>
<evidence type="ECO:0000256" key="4">
    <source>
        <dbReference type="ARBA" id="ARBA00022989"/>
    </source>
</evidence>
<reference evidence="7" key="1">
    <citation type="journal article" date="2020" name="mSystems">
        <title>Genome- and Community-Level Interaction Insights into Carbon Utilization and Element Cycling Functions of Hydrothermarchaeota in Hydrothermal Sediment.</title>
        <authorList>
            <person name="Zhou Z."/>
            <person name="Liu Y."/>
            <person name="Xu W."/>
            <person name="Pan J."/>
            <person name="Luo Z.H."/>
            <person name="Li M."/>
        </authorList>
    </citation>
    <scope>NUCLEOTIDE SEQUENCE [LARGE SCALE GENOMIC DNA]</scope>
    <source>
        <strain evidence="7">SpSt-34</strain>
        <strain evidence="8">SpSt-69</strain>
    </source>
</reference>
<dbReference type="InterPro" id="IPR005495">
    <property type="entry name" value="LptG/LptF_permease"/>
</dbReference>
<dbReference type="EMBL" id="DSOL01000261">
    <property type="protein sequence ID" value="HEN28780.1"/>
    <property type="molecule type" value="Genomic_DNA"/>
</dbReference>
<dbReference type="PANTHER" id="PTHR33529:SF6">
    <property type="entry name" value="YJGP_YJGQ FAMILY PERMEASE"/>
    <property type="match status" value="1"/>
</dbReference>
<organism evidence="7">
    <name type="scientific">candidate division WOR-3 bacterium</name>
    <dbReference type="NCBI Taxonomy" id="2052148"/>
    <lineage>
        <taxon>Bacteria</taxon>
        <taxon>Bacteria division WOR-3</taxon>
    </lineage>
</organism>